<evidence type="ECO:0000313" key="7">
    <source>
        <dbReference type="EMBL" id="TGN28142.1"/>
    </source>
</evidence>
<gene>
    <name evidence="7" type="ORF">E2558_00490</name>
</gene>
<evidence type="ECO:0000256" key="1">
    <source>
        <dbReference type="ARBA" id="ARBA00022741"/>
    </source>
</evidence>
<evidence type="ECO:0000256" key="2">
    <source>
        <dbReference type="ARBA" id="ARBA00022801"/>
    </source>
</evidence>
<dbReference type="Pfam" id="PF07683">
    <property type="entry name" value="CobW_C"/>
    <property type="match status" value="1"/>
</dbReference>
<dbReference type="SMART" id="SM00833">
    <property type="entry name" value="CobW_C"/>
    <property type="match status" value="1"/>
</dbReference>
<keyword evidence="2" id="KW-0378">Hydrolase</keyword>
<protein>
    <submittedName>
        <fullName evidence="7">GTP-binding protein</fullName>
    </submittedName>
</protein>
<dbReference type="EMBL" id="SRPJ01000001">
    <property type="protein sequence ID" value="TGN28142.1"/>
    <property type="molecule type" value="Genomic_DNA"/>
</dbReference>
<dbReference type="RefSeq" id="WP_126565052.1">
    <property type="nucleotide sequence ID" value="NZ_BMCY01000001.1"/>
</dbReference>
<keyword evidence="1" id="KW-0547">Nucleotide-binding</keyword>
<organism evidence="7 8">
    <name type="scientific">Staphylococcus pragensis</name>
    <dbReference type="NCBI Taxonomy" id="1611836"/>
    <lineage>
        <taxon>Bacteria</taxon>
        <taxon>Bacillati</taxon>
        <taxon>Bacillota</taxon>
        <taxon>Bacilli</taxon>
        <taxon>Bacillales</taxon>
        <taxon>Staphylococcaceae</taxon>
        <taxon>Staphylococcus</taxon>
    </lineage>
</organism>
<evidence type="ECO:0000313" key="8">
    <source>
        <dbReference type="Proteomes" id="UP000297459"/>
    </source>
</evidence>
<dbReference type="PANTHER" id="PTHR13748:SF62">
    <property type="entry name" value="COBW DOMAIN-CONTAINING PROTEIN"/>
    <property type="match status" value="1"/>
</dbReference>
<dbReference type="InterPro" id="IPR003495">
    <property type="entry name" value="CobW/HypB/UreG_nucleotide-bd"/>
</dbReference>
<dbReference type="GO" id="GO:0000166">
    <property type="term" value="F:nucleotide binding"/>
    <property type="evidence" value="ECO:0007669"/>
    <property type="project" value="UniProtKB-KW"/>
</dbReference>
<dbReference type="InterPro" id="IPR036627">
    <property type="entry name" value="CobW-likC_sf"/>
</dbReference>
<sequence>MINNKNEKISITIVSGFLGSGKTTFLKYYIDQLLKKDEKVTIIMNEFGQFDVDSLLVGEDVSVKSLINGCVCCDLNNDLVNQLNILVQQEETQHIVIEATGIAHPLEIFTACQDPTIIKEVQTPQIIGLVDAQRFSKKDDYTESTMRLMEEQIAYSDVIILNKTDLVEEEVLRDIEAELKRLNSQATLISTTYSQVDDEQLEGSNHHPLTSHRHAHHHGIQSMQYTFTSAIDRQLFYQFILRLPDNVLRLKGFVKFRDLPEATYEFQYSMGLPDYGVIDKNVPLTIVIIGEGIDINRLRNQLEMIQFT</sequence>
<feature type="domain" description="CobW C-terminal" evidence="6">
    <location>
        <begin position="220"/>
        <end position="306"/>
    </location>
</feature>
<reference evidence="7 8" key="1">
    <citation type="submission" date="2019-04" db="EMBL/GenBank/DDBJ databases">
        <title>Genomic characterization of Staphylococcus petrasii strains.</title>
        <authorList>
            <person name="Vrbovska V."/>
            <person name="Kovarovic V."/>
            <person name="Maslanova I."/>
            <person name="Indrakova A."/>
            <person name="Petras P."/>
            <person name="Sedo O."/>
            <person name="Svec P."/>
            <person name="Fisarova L."/>
            <person name="Sedlacek I."/>
            <person name="Doskar J."/>
            <person name="Pantucek R."/>
        </authorList>
    </citation>
    <scope>NUCLEOTIDE SEQUENCE [LARGE SCALE GENOMIC DNA]</scope>
    <source>
        <strain evidence="7 8">CCM 8529</strain>
    </source>
</reference>
<keyword evidence="3" id="KW-0143">Chaperone</keyword>
<keyword evidence="8" id="KW-1185">Reference proteome</keyword>
<dbReference type="Pfam" id="PF02492">
    <property type="entry name" value="cobW"/>
    <property type="match status" value="1"/>
</dbReference>
<comment type="catalytic activity">
    <reaction evidence="5">
        <text>GTP + H2O = GDP + phosphate + H(+)</text>
        <dbReference type="Rhea" id="RHEA:19669"/>
        <dbReference type="ChEBI" id="CHEBI:15377"/>
        <dbReference type="ChEBI" id="CHEBI:15378"/>
        <dbReference type="ChEBI" id="CHEBI:37565"/>
        <dbReference type="ChEBI" id="CHEBI:43474"/>
        <dbReference type="ChEBI" id="CHEBI:58189"/>
    </reaction>
    <physiologicalReaction direction="left-to-right" evidence="5">
        <dbReference type="Rhea" id="RHEA:19670"/>
    </physiologicalReaction>
</comment>
<dbReference type="InterPro" id="IPR051316">
    <property type="entry name" value="Zinc-reg_GTPase_activator"/>
</dbReference>
<dbReference type="Gene3D" id="3.30.1220.10">
    <property type="entry name" value="CobW-like, C-terminal domain"/>
    <property type="match status" value="1"/>
</dbReference>
<comment type="similarity">
    <text evidence="4">Belongs to the SIMIBI class G3E GTPase family. ZNG1 subfamily.</text>
</comment>
<dbReference type="AlphaFoldDB" id="A0A4Z1BX84"/>
<dbReference type="Proteomes" id="UP000297459">
    <property type="component" value="Unassembled WGS sequence"/>
</dbReference>
<dbReference type="InterPro" id="IPR027417">
    <property type="entry name" value="P-loop_NTPase"/>
</dbReference>
<proteinExistence type="inferred from homology"/>
<evidence type="ECO:0000256" key="3">
    <source>
        <dbReference type="ARBA" id="ARBA00023186"/>
    </source>
</evidence>
<dbReference type="CDD" id="cd03112">
    <property type="entry name" value="CobW-like"/>
    <property type="match status" value="1"/>
</dbReference>
<evidence type="ECO:0000256" key="5">
    <source>
        <dbReference type="ARBA" id="ARBA00049117"/>
    </source>
</evidence>
<dbReference type="GO" id="GO:0005737">
    <property type="term" value="C:cytoplasm"/>
    <property type="evidence" value="ECO:0007669"/>
    <property type="project" value="TreeGrafter"/>
</dbReference>
<evidence type="ECO:0000259" key="6">
    <source>
        <dbReference type="SMART" id="SM00833"/>
    </source>
</evidence>
<name>A0A4Z1BX84_9STAP</name>
<dbReference type="SUPFAM" id="SSF90002">
    <property type="entry name" value="Hypothetical protein YjiA, C-terminal domain"/>
    <property type="match status" value="1"/>
</dbReference>
<comment type="caution">
    <text evidence="7">The sequence shown here is derived from an EMBL/GenBank/DDBJ whole genome shotgun (WGS) entry which is preliminary data.</text>
</comment>
<dbReference type="PANTHER" id="PTHR13748">
    <property type="entry name" value="COBW-RELATED"/>
    <property type="match status" value="1"/>
</dbReference>
<dbReference type="GO" id="GO:0016787">
    <property type="term" value="F:hydrolase activity"/>
    <property type="evidence" value="ECO:0007669"/>
    <property type="project" value="UniProtKB-KW"/>
</dbReference>
<accession>A0A4Z1BX84</accession>
<evidence type="ECO:0000256" key="4">
    <source>
        <dbReference type="ARBA" id="ARBA00034320"/>
    </source>
</evidence>
<dbReference type="Gene3D" id="3.40.50.300">
    <property type="entry name" value="P-loop containing nucleotide triphosphate hydrolases"/>
    <property type="match status" value="1"/>
</dbReference>
<dbReference type="SUPFAM" id="SSF52540">
    <property type="entry name" value="P-loop containing nucleoside triphosphate hydrolases"/>
    <property type="match status" value="1"/>
</dbReference>
<dbReference type="InterPro" id="IPR011629">
    <property type="entry name" value="CobW-like_C"/>
</dbReference>